<dbReference type="AlphaFoldDB" id="A0A8J2JD52"/>
<feature type="transmembrane region" description="Helical" evidence="1">
    <location>
        <begin position="130"/>
        <end position="151"/>
    </location>
</feature>
<dbReference type="OrthoDB" id="8295402at2759"/>
<feature type="transmembrane region" description="Helical" evidence="1">
    <location>
        <begin position="23"/>
        <end position="48"/>
    </location>
</feature>
<feature type="transmembrane region" description="Helical" evidence="1">
    <location>
        <begin position="106"/>
        <end position="124"/>
    </location>
</feature>
<feature type="transmembrane region" description="Helical" evidence="1">
    <location>
        <begin position="68"/>
        <end position="94"/>
    </location>
</feature>
<evidence type="ECO:0000313" key="3">
    <source>
        <dbReference type="Proteomes" id="UP000708208"/>
    </source>
</evidence>
<dbReference type="EMBL" id="CAJVCH010052373">
    <property type="protein sequence ID" value="CAG7718296.1"/>
    <property type="molecule type" value="Genomic_DNA"/>
</dbReference>
<organism evidence="2 3">
    <name type="scientific">Allacma fusca</name>
    <dbReference type="NCBI Taxonomy" id="39272"/>
    <lineage>
        <taxon>Eukaryota</taxon>
        <taxon>Metazoa</taxon>
        <taxon>Ecdysozoa</taxon>
        <taxon>Arthropoda</taxon>
        <taxon>Hexapoda</taxon>
        <taxon>Collembola</taxon>
        <taxon>Symphypleona</taxon>
        <taxon>Sminthuridae</taxon>
        <taxon>Allacma</taxon>
    </lineage>
</organism>
<evidence type="ECO:0000256" key="1">
    <source>
        <dbReference type="SAM" id="Phobius"/>
    </source>
</evidence>
<reference evidence="2" key="1">
    <citation type="submission" date="2021-06" db="EMBL/GenBank/DDBJ databases">
        <authorList>
            <person name="Hodson N. C."/>
            <person name="Mongue J. A."/>
            <person name="Jaron S. K."/>
        </authorList>
    </citation>
    <scope>NUCLEOTIDE SEQUENCE</scope>
</reference>
<gene>
    <name evidence="2" type="ORF">AFUS01_LOCUS7697</name>
</gene>
<protein>
    <submittedName>
        <fullName evidence="2">Uncharacterized protein</fullName>
    </submittedName>
</protein>
<accession>A0A8J2JD52</accession>
<keyword evidence="3" id="KW-1185">Reference proteome</keyword>
<comment type="caution">
    <text evidence="2">The sequence shown here is derived from an EMBL/GenBank/DDBJ whole genome shotgun (WGS) entry which is preliminary data.</text>
</comment>
<keyword evidence="1" id="KW-0472">Membrane</keyword>
<sequence>MERQICYYCGASGWTKAIAWIQIFLYAFATLAIGFALSVMIVSGQDAFEQARKESLDRGSGQMENLPFGYIGLVVYLVVSLLVVTVGIVMGIVLLKGSRQRNVKYLKWWIIFAAVCLVWALITIASNGTIWGIISEAIFTVAMYGFGIWVVRTHIQEIESDPRREPPPQYHAAYAEKP</sequence>
<evidence type="ECO:0000313" key="2">
    <source>
        <dbReference type="EMBL" id="CAG7718296.1"/>
    </source>
</evidence>
<keyword evidence="1" id="KW-0812">Transmembrane</keyword>
<name>A0A8J2JD52_9HEXA</name>
<proteinExistence type="predicted"/>
<keyword evidence="1" id="KW-1133">Transmembrane helix</keyword>
<dbReference type="Proteomes" id="UP000708208">
    <property type="component" value="Unassembled WGS sequence"/>
</dbReference>